<dbReference type="UniPathway" id="UPA00053">
    <property type="reaction ID" value="UER00090"/>
</dbReference>
<evidence type="ECO:0000256" key="3">
    <source>
        <dbReference type="ARBA" id="ARBA00013036"/>
    </source>
</evidence>
<evidence type="ECO:0000313" key="10">
    <source>
        <dbReference type="Proteomes" id="UP000595074"/>
    </source>
</evidence>
<dbReference type="PROSITE" id="PS00788">
    <property type="entry name" value="CHORISMATE_SYNTHASE_2"/>
    <property type="match status" value="1"/>
</dbReference>
<keyword evidence="7" id="KW-0521">NADP</keyword>
<keyword evidence="5 7" id="KW-0057">Aromatic amino acid biosynthesis</keyword>
<feature type="binding site" evidence="7">
    <location>
        <begin position="235"/>
        <end position="236"/>
    </location>
    <ligand>
        <name>FMN</name>
        <dbReference type="ChEBI" id="CHEBI:58210"/>
    </ligand>
</feature>
<dbReference type="HAMAP" id="MF_00300">
    <property type="entry name" value="Chorismate_synth"/>
    <property type="match status" value="1"/>
</dbReference>
<dbReference type="GO" id="GO:0004107">
    <property type="term" value="F:chorismate synthase activity"/>
    <property type="evidence" value="ECO:0007669"/>
    <property type="project" value="UniProtKB-UniRule"/>
</dbReference>
<dbReference type="Gene3D" id="3.60.150.10">
    <property type="entry name" value="Chorismate synthase AroC"/>
    <property type="match status" value="1"/>
</dbReference>
<evidence type="ECO:0000256" key="8">
    <source>
        <dbReference type="RuleBase" id="RU000605"/>
    </source>
</evidence>
<dbReference type="GO" id="GO:0009073">
    <property type="term" value="P:aromatic amino acid family biosynthetic process"/>
    <property type="evidence" value="ECO:0007669"/>
    <property type="project" value="UniProtKB-KW"/>
</dbReference>
<dbReference type="KEGG" id="sinu:IMZ28_01015"/>
<comment type="cofactor">
    <cofactor evidence="7 8">
        <name>FMNH2</name>
        <dbReference type="ChEBI" id="CHEBI:57618"/>
    </cofactor>
    <text evidence="7 8">Reduced FMN (FMNH(2)).</text>
</comment>
<dbReference type="RefSeq" id="WP_197548798.1">
    <property type="nucleotide sequence ID" value="NZ_CP063164.1"/>
</dbReference>
<comment type="function">
    <text evidence="7">Catalyzes the anti-1,4-elimination of the C-3 phosphate and the C-6 proR hydrogen from 5-enolpyruvylshikimate-3-phosphate (EPSP) to yield chorismate, which is the branch point compound that serves as the starting substrate for the three terminal pathways of aromatic amino acid biosynthesis. This reaction introduces a second double bond into the aromatic ring system.</text>
</comment>
<keyword evidence="7" id="KW-0285">Flavoprotein</keyword>
<comment type="pathway">
    <text evidence="1 7 8">Metabolic intermediate biosynthesis; chorismate biosynthesis; chorismate from D-erythrose 4-phosphate and phosphoenolpyruvate: step 7/7.</text>
</comment>
<evidence type="ECO:0000256" key="4">
    <source>
        <dbReference type="ARBA" id="ARBA00022605"/>
    </source>
</evidence>
<dbReference type="GO" id="GO:0010181">
    <property type="term" value="F:FMN binding"/>
    <property type="evidence" value="ECO:0007669"/>
    <property type="project" value="TreeGrafter"/>
</dbReference>
<comment type="catalytic activity">
    <reaction evidence="7 8">
        <text>5-O-(1-carboxyvinyl)-3-phosphoshikimate = chorismate + phosphate</text>
        <dbReference type="Rhea" id="RHEA:21020"/>
        <dbReference type="ChEBI" id="CHEBI:29748"/>
        <dbReference type="ChEBI" id="CHEBI:43474"/>
        <dbReference type="ChEBI" id="CHEBI:57701"/>
        <dbReference type="EC" id="4.2.3.5"/>
    </reaction>
</comment>
<evidence type="ECO:0000256" key="5">
    <source>
        <dbReference type="ARBA" id="ARBA00023141"/>
    </source>
</evidence>
<evidence type="ECO:0000256" key="1">
    <source>
        <dbReference type="ARBA" id="ARBA00005044"/>
    </source>
</evidence>
<keyword evidence="7" id="KW-0288">FMN</keyword>
<gene>
    <name evidence="7 9" type="primary">aroC</name>
    <name evidence="9" type="ORF">IMZ28_01015</name>
</gene>
<dbReference type="CDD" id="cd07304">
    <property type="entry name" value="Chorismate_synthase"/>
    <property type="match status" value="1"/>
</dbReference>
<feature type="binding site" evidence="7">
    <location>
        <position position="316"/>
    </location>
    <ligand>
        <name>FMN</name>
        <dbReference type="ChEBI" id="CHEBI:58210"/>
    </ligand>
</feature>
<evidence type="ECO:0000256" key="7">
    <source>
        <dbReference type="HAMAP-Rule" id="MF_00300"/>
    </source>
</evidence>
<organism evidence="9 10">
    <name type="scientific">Sulfurovum indicum</name>
    <dbReference type="NCBI Taxonomy" id="2779528"/>
    <lineage>
        <taxon>Bacteria</taxon>
        <taxon>Pseudomonadati</taxon>
        <taxon>Campylobacterota</taxon>
        <taxon>Epsilonproteobacteria</taxon>
        <taxon>Campylobacterales</taxon>
        <taxon>Sulfurovaceae</taxon>
        <taxon>Sulfurovum</taxon>
    </lineage>
</organism>
<dbReference type="NCBIfam" id="TIGR00033">
    <property type="entry name" value="aroC"/>
    <property type="match status" value="1"/>
</dbReference>
<feature type="binding site" evidence="7">
    <location>
        <position position="52"/>
    </location>
    <ligand>
        <name>NADP(+)</name>
        <dbReference type="ChEBI" id="CHEBI:58349"/>
    </ligand>
</feature>
<dbReference type="InterPro" id="IPR035904">
    <property type="entry name" value="Chorismate_synth_AroC_sf"/>
</dbReference>
<accession>A0A7M1S3T9</accession>
<feature type="binding site" evidence="7">
    <location>
        <begin position="123"/>
        <end position="125"/>
    </location>
    <ligand>
        <name>FMN</name>
        <dbReference type="ChEBI" id="CHEBI:58210"/>
    </ligand>
</feature>
<dbReference type="GO" id="GO:0005829">
    <property type="term" value="C:cytosol"/>
    <property type="evidence" value="ECO:0007669"/>
    <property type="project" value="TreeGrafter"/>
</dbReference>
<dbReference type="SUPFAM" id="SSF103263">
    <property type="entry name" value="Chorismate synthase, AroC"/>
    <property type="match status" value="1"/>
</dbReference>
<evidence type="ECO:0000256" key="6">
    <source>
        <dbReference type="ARBA" id="ARBA00023239"/>
    </source>
</evidence>
<dbReference type="Pfam" id="PF01264">
    <property type="entry name" value="Chorismate_synt"/>
    <property type="match status" value="1"/>
</dbReference>
<feature type="binding site" evidence="7">
    <location>
        <position position="275"/>
    </location>
    <ligand>
        <name>FMN</name>
        <dbReference type="ChEBI" id="CHEBI:58210"/>
    </ligand>
</feature>
<dbReference type="EC" id="4.2.3.5" evidence="3 7"/>
<dbReference type="AlphaFoldDB" id="A0A7M1S3T9"/>
<evidence type="ECO:0000313" key="9">
    <source>
        <dbReference type="EMBL" id="QOR62097.1"/>
    </source>
</evidence>
<dbReference type="PROSITE" id="PS00789">
    <property type="entry name" value="CHORISMATE_SYNTHASE_3"/>
    <property type="match status" value="1"/>
</dbReference>
<comment type="similarity">
    <text evidence="2 7 8">Belongs to the chorismate synthase family.</text>
</comment>
<feature type="binding site" evidence="7">
    <location>
        <begin position="290"/>
        <end position="294"/>
    </location>
    <ligand>
        <name>FMN</name>
        <dbReference type="ChEBI" id="CHEBI:58210"/>
    </ligand>
</feature>
<feature type="binding site" evidence="7">
    <location>
        <position position="46"/>
    </location>
    <ligand>
        <name>NADP(+)</name>
        <dbReference type="ChEBI" id="CHEBI:58349"/>
    </ligand>
</feature>
<dbReference type="NCBIfam" id="NF003793">
    <property type="entry name" value="PRK05382.1"/>
    <property type="match status" value="1"/>
</dbReference>
<comment type="subunit">
    <text evidence="7">Homotetramer.</text>
</comment>
<proteinExistence type="inferred from homology"/>
<dbReference type="Proteomes" id="UP000595074">
    <property type="component" value="Chromosome"/>
</dbReference>
<dbReference type="InterPro" id="IPR000453">
    <property type="entry name" value="Chorismate_synth"/>
</dbReference>
<dbReference type="GO" id="GO:0009423">
    <property type="term" value="P:chorismate biosynthetic process"/>
    <property type="evidence" value="ECO:0007669"/>
    <property type="project" value="UniProtKB-UniRule"/>
</dbReference>
<protein>
    <recommendedName>
        <fullName evidence="3 7">Chorismate synthase</fullName>
        <shortName evidence="7">CS</shortName>
        <ecNumber evidence="3 7">4.2.3.5</ecNumber>
    </recommendedName>
    <alternativeName>
        <fullName evidence="7">5-enolpyruvylshikimate-3-phosphate phospholyase</fullName>
    </alternativeName>
</protein>
<evidence type="ECO:0000256" key="2">
    <source>
        <dbReference type="ARBA" id="ARBA00008014"/>
    </source>
</evidence>
<keyword evidence="10" id="KW-1185">Reference proteome</keyword>
<dbReference type="PIRSF" id="PIRSF001456">
    <property type="entry name" value="Chorismate_synth"/>
    <property type="match status" value="1"/>
</dbReference>
<dbReference type="PROSITE" id="PS00787">
    <property type="entry name" value="CHORISMATE_SYNTHASE_1"/>
    <property type="match status" value="1"/>
</dbReference>
<keyword evidence="7" id="KW-0274">FAD</keyword>
<sequence length="360" mass="38898">MNTFGKRLTLTTFGESHGKAIGCIIDGVPAGLQIDEAFIQSELNRRKPGKSKLETGRKEDDKVEILSGVFEGVSTGTPIAMIIFNTNQKSKDYENVKNLFRPGHADFTYFHKYGLRDYRGGGRSSARETAARVAGGAIAKLMLRELGIEIQSGLCEVDGIKAESIDFEYAKNSKLYALDPNKEKIQEEAILTAKENHDSVGGVVLTTATGVPVGLGEPLYYKLDAVLADAMMGINAAKAVEIGDGVASTHLKGSENNDEITPEGFKSNHSGGMLGGISNGDSIIIKTHFKPTPSIFQEQDTVTTANEPVKCNLKGRHDPCVAIRGAVVCEAMMALVLADMTLLNMGRKMEHLRTLYSRSN</sequence>
<dbReference type="GO" id="GO:0008652">
    <property type="term" value="P:amino acid biosynthetic process"/>
    <property type="evidence" value="ECO:0007669"/>
    <property type="project" value="UniProtKB-KW"/>
</dbReference>
<dbReference type="EMBL" id="CP063164">
    <property type="protein sequence ID" value="QOR62097.1"/>
    <property type="molecule type" value="Genomic_DNA"/>
</dbReference>
<dbReference type="PANTHER" id="PTHR21085">
    <property type="entry name" value="CHORISMATE SYNTHASE"/>
    <property type="match status" value="1"/>
</dbReference>
<dbReference type="InterPro" id="IPR020541">
    <property type="entry name" value="Chorismate_synthase_CS"/>
</dbReference>
<keyword evidence="4 7" id="KW-0028">Amino-acid biosynthesis</keyword>
<dbReference type="PANTHER" id="PTHR21085:SF0">
    <property type="entry name" value="CHORISMATE SYNTHASE"/>
    <property type="match status" value="1"/>
</dbReference>
<name>A0A7M1S3T9_9BACT</name>
<reference evidence="9 10" key="1">
    <citation type="submission" date="2020-10" db="EMBL/GenBank/DDBJ databases">
        <title>The genome of sulfurovum sp.</title>
        <authorList>
            <person name="Xie S."/>
            <person name="Shao Z."/>
            <person name="Jiang L."/>
        </authorList>
    </citation>
    <scope>NUCLEOTIDE SEQUENCE [LARGE SCALE GENOMIC DNA]</scope>
    <source>
        <strain evidence="9 10">ST-419</strain>
    </source>
</reference>
<keyword evidence="6 7" id="KW-0456">Lyase</keyword>